<evidence type="ECO:0008006" key="4">
    <source>
        <dbReference type="Google" id="ProtNLM"/>
    </source>
</evidence>
<reference evidence="3" key="1">
    <citation type="journal article" date="2017" name="Cell">
        <title>Insights into land plant evolution garnered from the Marchantia polymorpha genome.</title>
        <authorList>
            <person name="Bowman J.L."/>
            <person name="Kohchi T."/>
            <person name="Yamato K.T."/>
            <person name="Jenkins J."/>
            <person name="Shu S."/>
            <person name="Ishizaki K."/>
            <person name="Yamaoka S."/>
            <person name="Nishihama R."/>
            <person name="Nakamura Y."/>
            <person name="Berger F."/>
            <person name="Adam C."/>
            <person name="Aki S.S."/>
            <person name="Althoff F."/>
            <person name="Araki T."/>
            <person name="Arteaga-Vazquez M.A."/>
            <person name="Balasubrmanian S."/>
            <person name="Barry K."/>
            <person name="Bauer D."/>
            <person name="Boehm C.R."/>
            <person name="Briginshaw L."/>
            <person name="Caballero-Perez J."/>
            <person name="Catarino B."/>
            <person name="Chen F."/>
            <person name="Chiyoda S."/>
            <person name="Chovatia M."/>
            <person name="Davies K.M."/>
            <person name="Delmans M."/>
            <person name="Demura T."/>
            <person name="Dierschke T."/>
            <person name="Dolan L."/>
            <person name="Dorantes-Acosta A.E."/>
            <person name="Eklund D.M."/>
            <person name="Florent S.N."/>
            <person name="Flores-Sandoval E."/>
            <person name="Fujiyama A."/>
            <person name="Fukuzawa H."/>
            <person name="Galik B."/>
            <person name="Grimanelli D."/>
            <person name="Grimwood J."/>
            <person name="Grossniklaus U."/>
            <person name="Hamada T."/>
            <person name="Haseloff J."/>
            <person name="Hetherington A.J."/>
            <person name="Higo A."/>
            <person name="Hirakawa Y."/>
            <person name="Hundley H.N."/>
            <person name="Ikeda Y."/>
            <person name="Inoue K."/>
            <person name="Inoue S.I."/>
            <person name="Ishida S."/>
            <person name="Jia Q."/>
            <person name="Kakita M."/>
            <person name="Kanazawa T."/>
            <person name="Kawai Y."/>
            <person name="Kawashima T."/>
            <person name="Kennedy M."/>
            <person name="Kinose K."/>
            <person name="Kinoshita T."/>
            <person name="Kohara Y."/>
            <person name="Koide E."/>
            <person name="Komatsu K."/>
            <person name="Kopischke S."/>
            <person name="Kubo M."/>
            <person name="Kyozuka J."/>
            <person name="Lagercrantz U."/>
            <person name="Lin S.S."/>
            <person name="Lindquist E."/>
            <person name="Lipzen A.M."/>
            <person name="Lu C.W."/>
            <person name="De Luna E."/>
            <person name="Martienssen R.A."/>
            <person name="Minamino N."/>
            <person name="Mizutani M."/>
            <person name="Mizutani M."/>
            <person name="Mochizuki N."/>
            <person name="Monte I."/>
            <person name="Mosher R."/>
            <person name="Nagasaki H."/>
            <person name="Nakagami H."/>
            <person name="Naramoto S."/>
            <person name="Nishitani K."/>
            <person name="Ohtani M."/>
            <person name="Okamoto T."/>
            <person name="Okumura M."/>
            <person name="Phillips J."/>
            <person name="Pollak B."/>
            <person name="Reinders A."/>
            <person name="Rovekamp M."/>
            <person name="Sano R."/>
            <person name="Sawa S."/>
            <person name="Schmid M.W."/>
            <person name="Shirakawa M."/>
            <person name="Solano R."/>
            <person name="Spunde A."/>
            <person name="Suetsugu N."/>
            <person name="Sugano S."/>
            <person name="Sugiyama A."/>
            <person name="Sun R."/>
            <person name="Suzuki Y."/>
            <person name="Takenaka M."/>
            <person name="Takezawa D."/>
            <person name="Tomogane H."/>
            <person name="Tsuzuki M."/>
            <person name="Ueda T."/>
            <person name="Umeda M."/>
            <person name="Ward J.M."/>
            <person name="Watanabe Y."/>
            <person name="Yazaki K."/>
            <person name="Yokoyama R."/>
            <person name="Yoshitake Y."/>
            <person name="Yotsui I."/>
            <person name="Zachgo S."/>
            <person name="Schmutz J."/>
        </authorList>
    </citation>
    <scope>NUCLEOTIDE SEQUENCE [LARGE SCALE GENOMIC DNA]</scope>
    <source>
        <strain evidence="3">Tak-1</strain>
    </source>
</reference>
<keyword evidence="1" id="KW-0732">Signal</keyword>
<sequence>MSPVVYVGFLVLLRVHFSLSLTDVSIRLYIEVLHDSSHRYPFSEAGNARVSKRLQCRSGDEAQALAVASAWQWLQPEEAGSRSRGTLGAIFPQVGRPSVDLICSVRRIMAILRSNIRGSHVGVGFAESSGGDAMWPGGWERGS</sequence>
<dbReference type="AlphaFoldDB" id="A0A2R6WDV9"/>
<proteinExistence type="predicted"/>
<name>A0A2R6WDV9_MARPO</name>
<dbReference type="Gramene" id="Mp1g00760.1">
    <property type="protein sequence ID" value="Mp1g00760.1.cds"/>
    <property type="gene ID" value="Mp1g00760"/>
</dbReference>
<feature type="chain" id="PRO_5015311963" description="Secreted protein" evidence="1">
    <location>
        <begin position="21"/>
        <end position="143"/>
    </location>
</feature>
<gene>
    <name evidence="2" type="ORF">MARPO_0103s0013</name>
</gene>
<evidence type="ECO:0000256" key="1">
    <source>
        <dbReference type="SAM" id="SignalP"/>
    </source>
</evidence>
<dbReference type="EMBL" id="KZ772775">
    <property type="protein sequence ID" value="PTQ32039.1"/>
    <property type="molecule type" value="Genomic_DNA"/>
</dbReference>
<accession>A0A2R6WDV9</accession>
<evidence type="ECO:0000313" key="3">
    <source>
        <dbReference type="Proteomes" id="UP000244005"/>
    </source>
</evidence>
<evidence type="ECO:0000313" key="2">
    <source>
        <dbReference type="EMBL" id="PTQ32039.1"/>
    </source>
</evidence>
<dbReference type="Proteomes" id="UP000244005">
    <property type="component" value="Unassembled WGS sequence"/>
</dbReference>
<keyword evidence="3" id="KW-1185">Reference proteome</keyword>
<organism evidence="2 3">
    <name type="scientific">Marchantia polymorpha</name>
    <name type="common">Common liverwort</name>
    <name type="synonym">Marchantia aquatica</name>
    <dbReference type="NCBI Taxonomy" id="3197"/>
    <lineage>
        <taxon>Eukaryota</taxon>
        <taxon>Viridiplantae</taxon>
        <taxon>Streptophyta</taxon>
        <taxon>Embryophyta</taxon>
        <taxon>Marchantiophyta</taxon>
        <taxon>Marchantiopsida</taxon>
        <taxon>Marchantiidae</taxon>
        <taxon>Marchantiales</taxon>
        <taxon>Marchantiaceae</taxon>
        <taxon>Marchantia</taxon>
    </lineage>
</organism>
<feature type="signal peptide" evidence="1">
    <location>
        <begin position="1"/>
        <end position="20"/>
    </location>
</feature>
<protein>
    <recommendedName>
        <fullName evidence="4">Secreted protein</fullName>
    </recommendedName>
</protein>